<evidence type="ECO:0000313" key="10">
    <source>
        <dbReference type="EMBL" id="QUH32003.1"/>
    </source>
</evidence>
<comment type="cofactor">
    <cofactor evidence="1">
        <name>Co(2+)</name>
        <dbReference type="ChEBI" id="CHEBI:48828"/>
    </cofactor>
</comment>
<dbReference type="InterPro" id="IPR052170">
    <property type="entry name" value="M29_Exopeptidase"/>
</dbReference>
<dbReference type="InterPro" id="IPR000787">
    <property type="entry name" value="Peptidase_M29"/>
</dbReference>
<sequence>MMDSRIVKLAKILVNYSCKVKEGDKVLIQHVGDSTLPLTRQLIKEIYAVGGIPFEKHIDESVQRELLLNCTKEQIDLMAESDLTIMREMDCYIGVRASDNVNELSDVPSDKRGLYEMYHFTPVHRDVRVPDTRWVVMRYPNNSMAQLANTSLEDFEDFYFNVCTLDYGKMSKAMDNLVDLMNKTDKVRIVGEGTDISFSIKGLPAIKCDGGCNIPDGEVYSAPVKDSVNGVISYNTPAVYRGFTYENIVFEFENGKIIKATANDTEKINAVLDTDEGARYIGEFAIGVNPYILNPLKDTLFDEKIMGSIHFTPGNSYDDCDNENHSAIHWDLVYIQTPDFGGGEIYFDDVLIRKDGMFVVPELECLNPENLK</sequence>
<keyword evidence="11" id="KW-1185">Reference proteome</keyword>
<accession>A0A8J8SEJ6</accession>
<keyword evidence="8" id="KW-0378">Hydrolase</keyword>
<protein>
    <submittedName>
        <fullName evidence="10">Aminopeptidase</fullName>
    </submittedName>
</protein>
<evidence type="ECO:0000256" key="3">
    <source>
        <dbReference type="ARBA" id="ARBA00001947"/>
    </source>
</evidence>
<dbReference type="PANTHER" id="PTHR34448">
    <property type="entry name" value="AMINOPEPTIDASE"/>
    <property type="match status" value="1"/>
</dbReference>
<evidence type="ECO:0000256" key="9">
    <source>
        <dbReference type="ARBA" id="ARBA00023049"/>
    </source>
</evidence>
<gene>
    <name evidence="10" type="ORF">HYG85_11805</name>
</gene>
<dbReference type="AlphaFoldDB" id="A0A8J8SEJ6"/>
<evidence type="ECO:0000256" key="5">
    <source>
        <dbReference type="ARBA" id="ARBA00022438"/>
    </source>
</evidence>
<proteinExistence type="inferred from homology"/>
<dbReference type="InterPro" id="IPR035097">
    <property type="entry name" value="M29_N-terminal"/>
</dbReference>
<name>A0A8J8SEJ6_9FIRM</name>
<dbReference type="GO" id="GO:0046872">
    <property type="term" value="F:metal ion binding"/>
    <property type="evidence" value="ECO:0007669"/>
    <property type="project" value="UniProtKB-KW"/>
</dbReference>
<keyword evidence="5 10" id="KW-0031">Aminopeptidase</keyword>
<evidence type="ECO:0000256" key="8">
    <source>
        <dbReference type="ARBA" id="ARBA00022801"/>
    </source>
</evidence>
<comment type="cofactor">
    <cofactor evidence="3">
        <name>Zn(2+)</name>
        <dbReference type="ChEBI" id="CHEBI:29105"/>
    </cofactor>
</comment>
<dbReference type="GO" id="GO:0006508">
    <property type="term" value="P:proteolysis"/>
    <property type="evidence" value="ECO:0007669"/>
    <property type="project" value="UniProtKB-KW"/>
</dbReference>
<organism evidence="10 11">
    <name type="scientific">Vallitalea guaymasensis</name>
    <dbReference type="NCBI Taxonomy" id="1185412"/>
    <lineage>
        <taxon>Bacteria</taxon>
        <taxon>Bacillati</taxon>
        <taxon>Bacillota</taxon>
        <taxon>Clostridia</taxon>
        <taxon>Lachnospirales</taxon>
        <taxon>Vallitaleaceae</taxon>
        <taxon>Vallitalea</taxon>
    </lineage>
</organism>
<dbReference type="KEGG" id="vgu:HYG85_11805"/>
<dbReference type="GO" id="GO:0008237">
    <property type="term" value="F:metallopeptidase activity"/>
    <property type="evidence" value="ECO:0007669"/>
    <property type="project" value="UniProtKB-KW"/>
</dbReference>
<evidence type="ECO:0000256" key="1">
    <source>
        <dbReference type="ARBA" id="ARBA00001941"/>
    </source>
</evidence>
<keyword evidence="7" id="KW-0479">Metal-binding</keyword>
<dbReference type="PRINTS" id="PR00919">
    <property type="entry name" value="THERMOPTASE"/>
</dbReference>
<dbReference type="Gene3D" id="3.40.1830.10">
    <property type="entry name" value="Thermophilic metalloprotease (M29)"/>
    <property type="match status" value="1"/>
</dbReference>
<dbReference type="PANTHER" id="PTHR34448:SF1">
    <property type="entry name" value="BLL6088 PROTEIN"/>
    <property type="match status" value="1"/>
</dbReference>
<evidence type="ECO:0000256" key="2">
    <source>
        <dbReference type="ARBA" id="ARBA00001946"/>
    </source>
</evidence>
<evidence type="ECO:0000256" key="6">
    <source>
        <dbReference type="ARBA" id="ARBA00022670"/>
    </source>
</evidence>
<dbReference type="SUPFAM" id="SSF144052">
    <property type="entry name" value="Thermophilic metalloprotease-like"/>
    <property type="match status" value="1"/>
</dbReference>
<keyword evidence="9" id="KW-0482">Metalloprotease</keyword>
<dbReference type="Pfam" id="PF02073">
    <property type="entry name" value="Peptidase_M29"/>
    <property type="match status" value="1"/>
</dbReference>
<comment type="cofactor">
    <cofactor evidence="2">
        <name>Mg(2+)</name>
        <dbReference type="ChEBI" id="CHEBI:18420"/>
    </cofactor>
</comment>
<evidence type="ECO:0000256" key="4">
    <source>
        <dbReference type="ARBA" id="ARBA00008236"/>
    </source>
</evidence>
<evidence type="ECO:0000313" key="11">
    <source>
        <dbReference type="Proteomes" id="UP000677305"/>
    </source>
</evidence>
<dbReference type="GO" id="GO:0004177">
    <property type="term" value="F:aminopeptidase activity"/>
    <property type="evidence" value="ECO:0007669"/>
    <property type="project" value="UniProtKB-KW"/>
</dbReference>
<keyword evidence="6" id="KW-0645">Protease</keyword>
<reference evidence="10 11" key="1">
    <citation type="submission" date="2020-07" db="EMBL/GenBank/DDBJ databases">
        <title>Vallitalea guaymasensis genome.</title>
        <authorList>
            <person name="Postec A."/>
        </authorList>
    </citation>
    <scope>NUCLEOTIDE SEQUENCE [LARGE SCALE GENOMIC DNA]</scope>
    <source>
        <strain evidence="10 11">Ra1766G1</strain>
    </source>
</reference>
<dbReference type="EMBL" id="CP058561">
    <property type="protein sequence ID" value="QUH32003.1"/>
    <property type="molecule type" value="Genomic_DNA"/>
</dbReference>
<comment type="similarity">
    <text evidence="4">Belongs to the peptidase M29 family.</text>
</comment>
<dbReference type="Proteomes" id="UP000677305">
    <property type="component" value="Chromosome"/>
</dbReference>
<evidence type="ECO:0000256" key="7">
    <source>
        <dbReference type="ARBA" id="ARBA00022723"/>
    </source>
</evidence>